<evidence type="ECO:0000259" key="5">
    <source>
        <dbReference type="Pfam" id="PF01728"/>
    </source>
</evidence>
<feature type="coiled-coil region" evidence="4">
    <location>
        <begin position="339"/>
        <end position="368"/>
    </location>
</feature>
<evidence type="ECO:0000256" key="2">
    <source>
        <dbReference type="ARBA" id="ARBA00022679"/>
    </source>
</evidence>
<dbReference type="GO" id="GO:0002181">
    <property type="term" value="P:cytoplasmic translation"/>
    <property type="evidence" value="ECO:0007669"/>
    <property type="project" value="TreeGrafter"/>
</dbReference>
<evidence type="ECO:0000256" key="1">
    <source>
        <dbReference type="ARBA" id="ARBA00022603"/>
    </source>
</evidence>
<comment type="caution">
    <text evidence="6">The sequence shown here is derived from an EMBL/GenBank/DDBJ whole genome shotgun (WGS) entry which is preliminary data.</text>
</comment>
<keyword evidence="7" id="KW-1185">Reference proteome</keyword>
<sequence>MFIFKLRYYNSSILTELNARFGLLKKGMTVIELGSGSGLWTQTLRKAIGSNRDDPKIFAIDEVQLPNRFKDGVVFIQGEIEKKETLMQLQKQLDLKPVDLIISNLESRSQNDRDIDNFEQIRLNRIALNIALKTLKTGGTMLIKARDGLPEEQNQKFISLFFRELIKVRPLTVQLDFIKHYYLGLGFKQRDEYLKYPTFFQKVLNFQDGELLEEEIPPSFQTQAERDLEILEFLQYASQHQIAVTQSQIDEIKQNPRYKNLDWEKYPLFIVPGPLTEYQEQMILIARYNGKLSFTPNTNSVEQDIKEGQEIINKIERALQTDEKSSELLEEGEILGQEIKEEDEEIKLMKEKMKNIEKEELIKKMKKEDLNKLNNWLNESTLKFISSNYKGATPEKIIQDEIAKGNVTKEELLEYFETNEKTLMEKANRDYENHLLKKADKINQKMTKEHRQEYFNRKKVLKTRRQ</sequence>
<evidence type="ECO:0000256" key="4">
    <source>
        <dbReference type="SAM" id="Coils"/>
    </source>
</evidence>
<dbReference type="PANTHER" id="PTHR10920">
    <property type="entry name" value="RIBOSOMAL RNA METHYLTRANSFERASE"/>
    <property type="match status" value="1"/>
</dbReference>
<dbReference type="InterPro" id="IPR002877">
    <property type="entry name" value="RNA_MeTrfase_FtsJ_dom"/>
</dbReference>
<dbReference type="OrthoDB" id="20105at2759"/>
<keyword evidence="2" id="KW-0808">Transferase</keyword>
<keyword evidence="3" id="KW-0949">S-adenosyl-L-methionine</keyword>
<dbReference type="EMBL" id="CAJJDN010000013">
    <property type="protein sequence ID" value="CAD8059302.1"/>
    <property type="molecule type" value="Genomic_DNA"/>
</dbReference>
<name>A0A8S1L1S7_9CILI</name>
<keyword evidence="4" id="KW-0175">Coiled coil</keyword>
<organism evidence="6 7">
    <name type="scientific">Paramecium sonneborni</name>
    <dbReference type="NCBI Taxonomy" id="65129"/>
    <lineage>
        <taxon>Eukaryota</taxon>
        <taxon>Sar</taxon>
        <taxon>Alveolata</taxon>
        <taxon>Ciliophora</taxon>
        <taxon>Intramacronucleata</taxon>
        <taxon>Oligohymenophorea</taxon>
        <taxon>Peniculida</taxon>
        <taxon>Parameciidae</taxon>
        <taxon>Paramecium</taxon>
    </lineage>
</organism>
<evidence type="ECO:0000313" key="6">
    <source>
        <dbReference type="EMBL" id="CAD8059302.1"/>
    </source>
</evidence>
<dbReference type="GO" id="GO:0008175">
    <property type="term" value="F:tRNA methyltransferase activity"/>
    <property type="evidence" value="ECO:0007669"/>
    <property type="project" value="TreeGrafter"/>
</dbReference>
<dbReference type="GO" id="GO:0030488">
    <property type="term" value="P:tRNA methylation"/>
    <property type="evidence" value="ECO:0007669"/>
    <property type="project" value="TreeGrafter"/>
</dbReference>
<dbReference type="PANTHER" id="PTHR10920:SF12">
    <property type="entry name" value="TRNA (CYTIDINE(32)_GUANOSINE(34)-2'-O)-METHYLTRANSFERASE-RELATED"/>
    <property type="match status" value="1"/>
</dbReference>
<gene>
    <name evidence="6" type="ORF">PSON_ATCC_30995.1.T0130156</name>
</gene>
<evidence type="ECO:0000313" key="7">
    <source>
        <dbReference type="Proteomes" id="UP000692954"/>
    </source>
</evidence>
<dbReference type="Proteomes" id="UP000692954">
    <property type="component" value="Unassembled WGS sequence"/>
</dbReference>
<protein>
    <recommendedName>
        <fullName evidence="5">Ribosomal RNA methyltransferase FtsJ domain-containing protein</fullName>
    </recommendedName>
</protein>
<evidence type="ECO:0000256" key="3">
    <source>
        <dbReference type="ARBA" id="ARBA00022691"/>
    </source>
</evidence>
<keyword evidence="1" id="KW-0489">Methyltransferase</keyword>
<dbReference type="AlphaFoldDB" id="A0A8S1L1S7"/>
<accession>A0A8S1L1S7</accession>
<reference evidence="6" key="1">
    <citation type="submission" date="2021-01" db="EMBL/GenBank/DDBJ databases">
        <authorList>
            <consortium name="Genoscope - CEA"/>
            <person name="William W."/>
        </authorList>
    </citation>
    <scope>NUCLEOTIDE SEQUENCE</scope>
</reference>
<proteinExistence type="predicted"/>
<dbReference type="InterPro" id="IPR050082">
    <property type="entry name" value="RNA_methyltr_RlmE"/>
</dbReference>
<dbReference type="Pfam" id="PF01728">
    <property type="entry name" value="FtsJ"/>
    <property type="match status" value="1"/>
</dbReference>
<dbReference type="GO" id="GO:0005737">
    <property type="term" value="C:cytoplasm"/>
    <property type="evidence" value="ECO:0007669"/>
    <property type="project" value="TreeGrafter"/>
</dbReference>
<feature type="domain" description="Ribosomal RNA methyltransferase FtsJ" evidence="5">
    <location>
        <begin position="14"/>
        <end position="172"/>
    </location>
</feature>
<dbReference type="CDD" id="cd02440">
    <property type="entry name" value="AdoMet_MTases"/>
    <property type="match status" value="1"/>
</dbReference>